<dbReference type="PANTHER" id="PTHR45720:SF10">
    <property type="entry name" value="CHLORIDE CHANNEL PROTEIN 2"/>
    <property type="match status" value="1"/>
</dbReference>
<organism evidence="8 9">
    <name type="scientific">Reticulomyxa filosa</name>
    <dbReference type="NCBI Taxonomy" id="46433"/>
    <lineage>
        <taxon>Eukaryota</taxon>
        <taxon>Sar</taxon>
        <taxon>Rhizaria</taxon>
        <taxon>Retaria</taxon>
        <taxon>Foraminifera</taxon>
        <taxon>Monothalamids</taxon>
        <taxon>Reticulomyxidae</taxon>
        <taxon>Reticulomyxa</taxon>
    </lineage>
</organism>
<evidence type="ECO:0000313" key="9">
    <source>
        <dbReference type="Proteomes" id="UP000023152"/>
    </source>
</evidence>
<evidence type="ECO:0000256" key="5">
    <source>
        <dbReference type="ARBA" id="ARBA00023136"/>
    </source>
</evidence>
<keyword evidence="4 7" id="KW-1133">Transmembrane helix</keyword>
<evidence type="ECO:0000256" key="2">
    <source>
        <dbReference type="ARBA" id="ARBA00022692"/>
    </source>
</evidence>
<dbReference type="GO" id="GO:0016020">
    <property type="term" value="C:membrane"/>
    <property type="evidence" value="ECO:0007669"/>
    <property type="project" value="UniProtKB-SubCell"/>
</dbReference>
<feature type="region of interest" description="Disordered" evidence="6">
    <location>
        <begin position="281"/>
        <end position="305"/>
    </location>
</feature>
<evidence type="ECO:0000256" key="3">
    <source>
        <dbReference type="ARBA" id="ARBA00022737"/>
    </source>
</evidence>
<sequence>LLGAGCAGALGAVFGAPIGGVLFSIEVTSTYYPVTNYWTAFCCGISASTFIKVLNRSVAHISLFRDFVGDNSTKFSKEGHDTFKSNELPLFLLLGLIFGLIGLFVVKFNAWVVAFRRKHQAKYLGNWADGNLISNLAWTTIIWMVFLPIVQTLQFPAGVVGPSYILGAFGGRFFGEVFRSFLEESGLGTVDARVYAVVGAAASLGSITKTISPAVIVMEITNELTLSVPLLLAVIVGCGVVSAFGEGFFDSGLKLRGIPMLPIVPSQQYKVVTETTVLKTNQDKDKDKEKEKTEIDPEARLSPNRSESALKPVQYTVLRFITATDVMEKTTFITVRPRPSELVEAL</sequence>
<dbReference type="PRINTS" id="PR00762">
    <property type="entry name" value="CLCHANNEL"/>
</dbReference>
<accession>X6MF37</accession>
<protein>
    <submittedName>
        <fullName evidence="8">Chloride channel protein 2</fullName>
    </submittedName>
</protein>
<evidence type="ECO:0000313" key="8">
    <source>
        <dbReference type="EMBL" id="ETO12494.1"/>
    </source>
</evidence>
<feature type="transmembrane region" description="Helical" evidence="7">
    <location>
        <begin position="228"/>
        <end position="249"/>
    </location>
</feature>
<dbReference type="PANTHER" id="PTHR45720">
    <property type="entry name" value="CHLORIDE CHANNEL PROTEIN 2"/>
    <property type="match status" value="1"/>
</dbReference>
<dbReference type="Pfam" id="PF00654">
    <property type="entry name" value="Voltage_CLC"/>
    <property type="match status" value="2"/>
</dbReference>
<dbReference type="InterPro" id="IPR001807">
    <property type="entry name" value="ClC"/>
</dbReference>
<keyword evidence="5 7" id="KW-0472">Membrane</keyword>
<gene>
    <name evidence="8" type="ORF">RFI_24882</name>
</gene>
<dbReference type="InterPro" id="IPR014743">
    <property type="entry name" value="Cl-channel_core"/>
</dbReference>
<dbReference type="SUPFAM" id="SSF81340">
    <property type="entry name" value="Clc chloride channel"/>
    <property type="match status" value="1"/>
</dbReference>
<feature type="non-terminal residue" evidence="8">
    <location>
        <position position="346"/>
    </location>
</feature>
<dbReference type="EMBL" id="ASPP01021362">
    <property type="protein sequence ID" value="ETO12494.1"/>
    <property type="molecule type" value="Genomic_DNA"/>
</dbReference>
<feature type="compositionally biased region" description="Basic and acidic residues" evidence="6">
    <location>
        <begin position="281"/>
        <end position="299"/>
    </location>
</feature>
<dbReference type="AlphaFoldDB" id="X6MF37"/>
<evidence type="ECO:0000256" key="7">
    <source>
        <dbReference type="SAM" id="Phobius"/>
    </source>
</evidence>
<keyword evidence="9" id="KW-1185">Reference proteome</keyword>
<keyword evidence="3" id="KW-0677">Repeat</keyword>
<evidence type="ECO:0000256" key="4">
    <source>
        <dbReference type="ARBA" id="ARBA00022989"/>
    </source>
</evidence>
<proteinExistence type="predicted"/>
<dbReference type="Gene3D" id="1.10.3080.10">
    <property type="entry name" value="Clc chloride channel"/>
    <property type="match status" value="2"/>
</dbReference>
<keyword evidence="2 7" id="KW-0812">Transmembrane</keyword>
<evidence type="ECO:0000256" key="6">
    <source>
        <dbReference type="SAM" id="MobiDB-lite"/>
    </source>
</evidence>
<dbReference type="InterPro" id="IPR050970">
    <property type="entry name" value="Cl_channel_volt-gated"/>
</dbReference>
<comment type="caution">
    <text evidence="8">The sequence shown here is derived from an EMBL/GenBank/DDBJ whole genome shotgun (WGS) entry which is preliminary data.</text>
</comment>
<reference evidence="8 9" key="1">
    <citation type="journal article" date="2013" name="Curr. Biol.">
        <title>The Genome of the Foraminiferan Reticulomyxa filosa.</title>
        <authorList>
            <person name="Glockner G."/>
            <person name="Hulsmann N."/>
            <person name="Schleicher M."/>
            <person name="Noegel A.A."/>
            <person name="Eichinger L."/>
            <person name="Gallinger C."/>
            <person name="Pawlowski J."/>
            <person name="Sierra R."/>
            <person name="Euteneuer U."/>
            <person name="Pillet L."/>
            <person name="Moustafa A."/>
            <person name="Platzer M."/>
            <person name="Groth M."/>
            <person name="Szafranski K."/>
            <person name="Schliwa M."/>
        </authorList>
    </citation>
    <scope>NUCLEOTIDE SEQUENCE [LARGE SCALE GENOMIC DNA]</scope>
</reference>
<dbReference type="GO" id="GO:0005247">
    <property type="term" value="F:voltage-gated chloride channel activity"/>
    <property type="evidence" value="ECO:0007669"/>
    <property type="project" value="TreeGrafter"/>
</dbReference>
<name>X6MF37_RETFI</name>
<comment type="subcellular location">
    <subcellularLocation>
        <location evidence="1">Membrane</location>
        <topology evidence="1">Multi-pass membrane protein</topology>
    </subcellularLocation>
</comment>
<feature type="transmembrane region" description="Helical" evidence="7">
    <location>
        <begin position="90"/>
        <end position="115"/>
    </location>
</feature>
<feature type="non-terminal residue" evidence="8">
    <location>
        <position position="1"/>
    </location>
</feature>
<feature type="transmembrane region" description="Helical" evidence="7">
    <location>
        <begin position="194"/>
        <end position="216"/>
    </location>
</feature>
<dbReference type="OrthoDB" id="4564at2759"/>
<feature type="transmembrane region" description="Helical" evidence="7">
    <location>
        <begin position="136"/>
        <end position="157"/>
    </location>
</feature>
<dbReference type="Proteomes" id="UP000023152">
    <property type="component" value="Unassembled WGS sequence"/>
</dbReference>
<evidence type="ECO:0000256" key="1">
    <source>
        <dbReference type="ARBA" id="ARBA00004141"/>
    </source>
</evidence>